<dbReference type="Pfam" id="PF07669">
    <property type="entry name" value="Eco57I"/>
    <property type="match status" value="1"/>
</dbReference>
<dbReference type="PROSITE" id="PS00092">
    <property type="entry name" value="N6_MTASE"/>
    <property type="match status" value="1"/>
</dbReference>
<dbReference type="Proteomes" id="UP001297422">
    <property type="component" value="Unassembled WGS sequence"/>
</dbReference>
<comment type="caution">
    <text evidence="9">The sequence shown here is derived from an EMBL/GenBank/DDBJ whole genome shotgun (WGS) entry which is preliminary data.</text>
</comment>
<dbReference type="Gene3D" id="3.40.50.150">
    <property type="entry name" value="Vaccinia Virus protein VP39"/>
    <property type="match status" value="1"/>
</dbReference>
<comment type="catalytic activity">
    <reaction evidence="6">
        <text>a 2'-deoxyadenosine in DNA + S-adenosyl-L-methionine = an N(6)-methyl-2'-deoxyadenosine in DNA + S-adenosyl-L-homocysteine + H(+)</text>
        <dbReference type="Rhea" id="RHEA:15197"/>
        <dbReference type="Rhea" id="RHEA-COMP:12418"/>
        <dbReference type="Rhea" id="RHEA-COMP:12419"/>
        <dbReference type="ChEBI" id="CHEBI:15378"/>
        <dbReference type="ChEBI" id="CHEBI:57856"/>
        <dbReference type="ChEBI" id="CHEBI:59789"/>
        <dbReference type="ChEBI" id="CHEBI:90615"/>
        <dbReference type="ChEBI" id="CHEBI:90616"/>
        <dbReference type="EC" id="2.1.1.72"/>
    </reaction>
</comment>
<dbReference type="InterPro" id="IPR050953">
    <property type="entry name" value="N4_N6_ade-DNA_methylase"/>
</dbReference>
<dbReference type="InterPro" id="IPR002052">
    <property type="entry name" value="DNA_methylase_N6_adenine_CS"/>
</dbReference>
<evidence type="ECO:0000313" key="9">
    <source>
        <dbReference type="EMBL" id="MCB5495179.1"/>
    </source>
</evidence>
<name>A0AAJ1B1E9_MEDGN</name>
<dbReference type="GO" id="GO:0009007">
    <property type="term" value="F:site-specific DNA-methyltransferase (adenine-specific) activity"/>
    <property type="evidence" value="ECO:0007669"/>
    <property type="project" value="UniProtKB-EC"/>
</dbReference>
<accession>A0AAJ1B1E9</accession>
<dbReference type="GO" id="GO:0003676">
    <property type="term" value="F:nucleic acid binding"/>
    <property type="evidence" value="ECO:0007669"/>
    <property type="project" value="InterPro"/>
</dbReference>
<dbReference type="PRINTS" id="PR00507">
    <property type="entry name" value="N12N6MTFRASE"/>
</dbReference>
<evidence type="ECO:0000259" key="7">
    <source>
        <dbReference type="Pfam" id="PF07669"/>
    </source>
</evidence>
<feature type="domain" description="Type II methyltransferase M.Eco57I C-terminal" evidence="8">
    <location>
        <begin position="239"/>
        <end position="497"/>
    </location>
</feature>
<dbReference type="GO" id="GO:0006304">
    <property type="term" value="P:DNA modification"/>
    <property type="evidence" value="ECO:0007669"/>
    <property type="project" value="InterPro"/>
</dbReference>
<evidence type="ECO:0000256" key="3">
    <source>
        <dbReference type="ARBA" id="ARBA00022603"/>
    </source>
</evidence>
<protein>
    <recommendedName>
        <fullName evidence="2">site-specific DNA-methyltransferase (adenine-specific)</fullName>
        <ecNumber evidence="2">2.1.1.72</ecNumber>
    </recommendedName>
</protein>
<dbReference type="AlphaFoldDB" id="A0AAJ1B1E9"/>
<dbReference type="RefSeq" id="WP_173879948.1">
    <property type="nucleotide sequence ID" value="NZ_JAAIMT010000037.1"/>
</dbReference>
<dbReference type="GO" id="GO:0032259">
    <property type="term" value="P:methylation"/>
    <property type="evidence" value="ECO:0007669"/>
    <property type="project" value="UniProtKB-KW"/>
</dbReference>
<dbReference type="PANTHER" id="PTHR33841:SF5">
    <property type="entry name" value="DNA METHYLASE (MODIFICATION METHYLASE) (METHYLTRANSFERASE)-RELATED"/>
    <property type="match status" value="1"/>
</dbReference>
<evidence type="ECO:0000256" key="1">
    <source>
        <dbReference type="ARBA" id="ARBA00006594"/>
    </source>
</evidence>
<keyword evidence="3 9" id="KW-0489">Methyltransferase</keyword>
<evidence type="ECO:0000313" key="10">
    <source>
        <dbReference type="Proteomes" id="UP001297422"/>
    </source>
</evidence>
<evidence type="ECO:0000256" key="6">
    <source>
        <dbReference type="ARBA" id="ARBA00047942"/>
    </source>
</evidence>
<gene>
    <name evidence="9" type="ORF">LIQ10_15800</name>
</gene>
<dbReference type="PANTHER" id="PTHR33841">
    <property type="entry name" value="DNA METHYLTRANSFERASE YEEA-RELATED"/>
    <property type="match status" value="1"/>
</dbReference>
<sequence>MNTDKETGSYYTPYELVRFMVKYLNEKEQDFSCVLEPSVGDGRFLSAILLESQEIDAIELFDKKVRYIRRKYKNPKLKVMKRDFLKYAMTSQKKYSLIIGNPPYINKKVMDKEEIIRAKLLCKQEGLQESIMQNMWLAFVVGAIRLLNENGSIFFVLPMEFLQVQYAEKLREYLEKIFNTIHIISFRKKIFSDIEQEICLVYLTNNKKSTPYISYEIYQDATSSEPMISNQIQKNKPLKKWSNAILSDEDIALLKETSNKYSKIETIGESAPGIVTGGNKFFILPEDKITELESKEYTLPILQKSSYISENSIIIDDKTVDHLKEKNKPMYLLNLAKVQEENIPKKLGKYLNEIKNATVGNNKLIECYKCANRTPWYGVPIVNKGDVVFFKRYHIAPRVYINRANIHTTDAGYHIRLKEGLDKDSLVFCFYNSLTLAQCEFQGRYYGGGVSELVPTEFKKLPIPYYEIDKKDIEKLNRMFQNNDEIEKIVAFVNSKTLENDLDNAMLQKIESIRQKLVERRISKHK</sequence>
<dbReference type="InterPro" id="IPR054520">
    <property type="entry name" value="M_Eco57I_C"/>
</dbReference>
<dbReference type="Pfam" id="PF22837">
    <property type="entry name" value="M_Eco57I_C"/>
    <property type="match status" value="1"/>
</dbReference>
<evidence type="ECO:0000259" key="8">
    <source>
        <dbReference type="Pfam" id="PF22837"/>
    </source>
</evidence>
<dbReference type="EMBL" id="JAJBNC010000032">
    <property type="protein sequence ID" value="MCB5495179.1"/>
    <property type="molecule type" value="Genomic_DNA"/>
</dbReference>
<evidence type="ECO:0000256" key="4">
    <source>
        <dbReference type="ARBA" id="ARBA00022679"/>
    </source>
</evidence>
<evidence type="ECO:0000256" key="5">
    <source>
        <dbReference type="ARBA" id="ARBA00022691"/>
    </source>
</evidence>
<feature type="domain" description="Type II methyltransferase M.TaqI-like" evidence="7">
    <location>
        <begin position="69"/>
        <end position="187"/>
    </location>
</feature>
<keyword evidence="4" id="KW-0808">Transferase</keyword>
<comment type="similarity">
    <text evidence="1">Belongs to the N(4)/N(6)-methyltransferase family.</text>
</comment>
<proteinExistence type="inferred from homology"/>
<dbReference type="CDD" id="cd02440">
    <property type="entry name" value="AdoMet_MTases"/>
    <property type="match status" value="1"/>
</dbReference>
<evidence type="ECO:0000256" key="2">
    <source>
        <dbReference type="ARBA" id="ARBA00011900"/>
    </source>
</evidence>
<dbReference type="InterPro" id="IPR029063">
    <property type="entry name" value="SAM-dependent_MTases_sf"/>
</dbReference>
<dbReference type="SUPFAM" id="SSF53335">
    <property type="entry name" value="S-adenosyl-L-methionine-dependent methyltransferases"/>
    <property type="match status" value="1"/>
</dbReference>
<dbReference type="EC" id="2.1.1.72" evidence="2"/>
<reference evidence="9" key="1">
    <citation type="submission" date="2021-10" db="EMBL/GenBank/DDBJ databases">
        <title>Collection of gut derived symbiotic bacterial strains cultured from healthy donors.</title>
        <authorList>
            <person name="Lin H."/>
            <person name="Littmann E."/>
            <person name="Claire K."/>
            <person name="Pamer E."/>
        </authorList>
    </citation>
    <scope>NUCLEOTIDE SEQUENCE</scope>
    <source>
        <strain evidence="9">MSK.23.4</strain>
    </source>
</reference>
<organism evidence="9 10">
    <name type="scientific">Mediterraneibacter gnavus</name>
    <name type="common">Ruminococcus gnavus</name>
    <dbReference type="NCBI Taxonomy" id="33038"/>
    <lineage>
        <taxon>Bacteria</taxon>
        <taxon>Bacillati</taxon>
        <taxon>Bacillota</taxon>
        <taxon>Clostridia</taxon>
        <taxon>Lachnospirales</taxon>
        <taxon>Lachnospiraceae</taxon>
        <taxon>Mediterraneibacter</taxon>
    </lineage>
</organism>
<dbReference type="InterPro" id="IPR011639">
    <property type="entry name" value="MethylTrfase_TaqI-like_dom"/>
</dbReference>
<keyword evidence="5" id="KW-0949">S-adenosyl-L-methionine</keyword>